<dbReference type="PANTHER" id="PTHR46156:SF1">
    <property type="entry name" value="ZINC FINGER CCCH DOMAIN-CONTAINING PROTEIN 3"/>
    <property type="match status" value="1"/>
</dbReference>
<organism evidence="10 11">
    <name type="scientific">Forsythia ovata</name>
    <dbReference type="NCBI Taxonomy" id="205694"/>
    <lineage>
        <taxon>Eukaryota</taxon>
        <taxon>Viridiplantae</taxon>
        <taxon>Streptophyta</taxon>
        <taxon>Embryophyta</taxon>
        <taxon>Tracheophyta</taxon>
        <taxon>Spermatophyta</taxon>
        <taxon>Magnoliopsida</taxon>
        <taxon>eudicotyledons</taxon>
        <taxon>Gunneridae</taxon>
        <taxon>Pentapetalae</taxon>
        <taxon>asterids</taxon>
        <taxon>lamiids</taxon>
        <taxon>Lamiales</taxon>
        <taxon>Oleaceae</taxon>
        <taxon>Forsythieae</taxon>
        <taxon>Forsythia</taxon>
    </lineage>
</organism>
<feature type="domain" description="C3H1-type" evidence="9">
    <location>
        <begin position="1826"/>
        <end position="1852"/>
    </location>
</feature>
<feature type="region of interest" description="Disordered" evidence="8">
    <location>
        <begin position="204"/>
        <end position="228"/>
    </location>
</feature>
<feature type="zinc finger region" description="C3H1-type" evidence="6">
    <location>
        <begin position="1826"/>
        <end position="1852"/>
    </location>
</feature>
<feature type="domain" description="C3H1-type" evidence="9">
    <location>
        <begin position="1771"/>
        <end position="1800"/>
    </location>
</feature>
<feature type="compositionally biased region" description="Pro residues" evidence="8">
    <location>
        <begin position="100"/>
        <end position="112"/>
    </location>
</feature>
<evidence type="ECO:0000256" key="8">
    <source>
        <dbReference type="SAM" id="MobiDB-lite"/>
    </source>
</evidence>
<dbReference type="GO" id="GO:0005634">
    <property type="term" value="C:nucleus"/>
    <property type="evidence" value="ECO:0007669"/>
    <property type="project" value="UniProtKB-ARBA"/>
</dbReference>
<keyword evidence="1 6" id="KW-0479">Metal-binding</keyword>
<dbReference type="FunFam" id="4.10.1000.10:FF:000022">
    <property type="entry name" value="Zinc finger CCCH domain-containing protein 7"/>
    <property type="match status" value="1"/>
</dbReference>
<feature type="coiled-coil region" evidence="7">
    <location>
        <begin position="1637"/>
        <end position="1664"/>
    </location>
</feature>
<proteinExistence type="predicted"/>
<feature type="region of interest" description="Disordered" evidence="8">
    <location>
        <begin position="295"/>
        <end position="336"/>
    </location>
</feature>
<feature type="domain" description="C3H1-type" evidence="9">
    <location>
        <begin position="1853"/>
        <end position="1880"/>
    </location>
</feature>
<feature type="compositionally biased region" description="Basic and acidic residues" evidence="8">
    <location>
        <begin position="298"/>
        <end position="307"/>
    </location>
</feature>
<feature type="region of interest" description="Disordered" evidence="8">
    <location>
        <begin position="1063"/>
        <end position="1085"/>
    </location>
</feature>
<sequence>MDPPPFHHHHSSRYVNVLHLPNFTPPSFHQRHLPPLTPPPARPPPPPPHHLLPPLPPHHIPHTPLPPPHPAHFTLSHPHPRRPRYTEEKSQRYEFDLPCSSPPPPPLPPPLPLGRWTELQPPPPPPPPIARDNFHFRPIDNCQDRNPMFRDELFVDNIRNGYRDTNNDMTEIWDRGFPRDGRKINDLDFVREDIERFHNRFGSRSERDFNTDPLRGHESYSERDGDGRRWDYKVNDRDSPHLLNQESAKRDHSLARFRGRLGRGGRVQEFIRSPKKQVQKKSALLRIQLGKSSNRNRGVHEYHHFPKEPSSSSFRGKEKEGFVPSQRKMGERERSPVELDVSFKSNALVAKAIVASSSPALESDRNLMPRNRNIRKTNSMAGSPLIKSSAISSRELDFQSDPKKAPKGSEEKVAISGSESANDVNANYLGDNAADKGSLKAMDSDQSGNSVGSNRTPIQRVRKKRKLNMQLVCESSPQLAKDSVEIVNANNCANSPSAFPLLDEDATISEGNIAFAGLDTVPDIVLPSSSNEVNISKSEEKLDCRVSKKDVADIDSSNHFVPNSKTKRNSLTMFSASSCLADDVTKEYTGHAERLLVAKGTDHACTMGIIEDASPADGMVICGDRLGSSEHADNLNKVVHSVLKETSAIDSHNQFTISGTQMVDGVREQLFQDALISSDNGPKGGPSKVTVAVQDHNISGLSRPEETRIHEVQGNAYASKIHTIFSASESDGELFKRAEKVTSSGTSFMEAGSQDSVSNQDVVPQDGVLGPLNTEEIRFIASDANADNLNFSSGTASDTNFLSMGCPGSTAVSDIIHGDAIGRKSFKYGPTISIENGLVAFSSIGHSPKIKRKRNARDVQMGLSARKTTKVPVDVDNSVGREETRLLVEDLISAEEVEVPCDRDNSRDGTPSIEGPSEVEVLVQYGLDLVPNGSFPDYSKRKVISPILSCCSLSEVCEGPEAADTASLVAAAPSSSHKGIIQSECLVKPPVIHDSSPVCLSRCLTQTATSFDVNVGEISFLADSIGVDLTSDCSKLDWNSPSLPQKGVDQKVGIPTVASAATTHQCETTDMESTISPEIFDSPDMDKTVGDGDNRSDNYLLVKDDLAFVPNNSSLCADGNDLSVTSSGEELMDSGPHMPSRVNSSEDLLSNPDSCLLKNTQASPIQLTDEMVCRKDSSRENVASAAYPPASVFLRTSPKKASSDEFETNPQTSPSLPQKNSKVKQNSNLISGISNLSKNQPTSAVPRVFPGHPALSFNTLKRAIPSANVTKSRTWHRTDNSSVMVPRPKLKSCPLPQSQVHKTVGNIQSSYIRKGNSLVRKPSPSNISHGFHASSSSVYRLSPSRVDNLKNQASENKIGAIDPPSLCRKGVKTPERPEIFSLTHSGESLNCTALNLGESRKLPVANSPGLATTLDPLEEITKSSAIPECQTGSGNNSDSQSTLDEGNSGKKITYVKRRSYQLVAASDSEDPPIRGVDKTTQASSSDGYYKRRTNQLIRASLENHAKEGALADGNFDSHRPRNRRTTPGFTKMRKASKLSLVWKLRDTQLSGKDNNSVRCQKVRPSLFPWKRATYWRNFIYNLSSTPNDSSLSMISRKLLLSRKRGAIYTRSTRGFSLRISKVLSVGGSSLKWSKSIERNSKKANEEATRAVAAAEKRKKEQTVAVPIVLKNKNRVSRERIFRIGSERYKMDSTRKTLQRITGDEEPSNSVAFESGKKIKISYVPRRLLIGNEEYVRIGNGNQLVRDPKKRTRILASEKVRWSLHTARLRLARKRKYCQFFTRFGKCSKDDGKCPYIHDPSKIVVCTKFLKGSCLSPDCKLTHKVIPERMQDCSYFLQGLCSNENCPYRHVNVNPNSSICESFLKGYCADGNECRKKHTYVCPAFEATGLCPEGVKCKLHHPKRKRGIKRKSLSEQKNVRGRYFDSGTFDVAESRTAIIESLPRKGNDNIVCQEENFTDYISLDVGNEEVEHSIDPSSRHVWDDSPLEAEVIDYDDLIKPIRIMNKSHTIHSSRYIDSRKEEASCVSSL</sequence>
<keyword evidence="11" id="KW-1185">Reference proteome</keyword>
<protein>
    <recommendedName>
        <fullName evidence="9">C3H1-type domain-containing protein</fullName>
    </recommendedName>
</protein>
<evidence type="ECO:0000313" key="11">
    <source>
        <dbReference type="Proteomes" id="UP001604277"/>
    </source>
</evidence>
<feature type="region of interest" description="Disordered" evidence="8">
    <location>
        <begin position="26"/>
        <end position="127"/>
    </location>
</feature>
<dbReference type="Proteomes" id="UP001604277">
    <property type="component" value="Unassembled WGS sequence"/>
</dbReference>
<feature type="compositionally biased region" description="Polar residues" evidence="8">
    <location>
        <begin position="1063"/>
        <end position="1076"/>
    </location>
</feature>
<name>A0ABD1PV33_9LAMI</name>
<feature type="compositionally biased region" description="Basic and acidic residues" evidence="8">
    <location>
        <begin position="1510"/>
        <end position="1519"/>
    </location>
</feature>
<feature type="zinc finger region" description="C3H1-type" evidence="6">
    <location>
        <begin position="1853"/>
        <end position="1880"/>
    </location>
</feature>
<feature type="region of interest" description="Disordered" evidence="8">
    <location>
        <begin position="1126"/>
        <end position="1153"/>
    </location>
</feature>
<evidence type="ECO:0000256" key="3">
    <source>
        <dbReference type="ARBA" id="ARBA00022771"/>
    </source>
</evidence>
<evidence type="ECO:0000313" key="10">
    <source>
        <dbReference type="EMBL" id="KAL2467780.1"/>
    </source>
</evidence>
<feature type="region of interest" description="Disordered" evidence="8">
    <location>
        <begin position="1424"/>
        <end position="1450"/>
    </location>
</feature>
<feature type="compositionally biased region" description="Pro residues" evidence="8">
    <location>
        <begin position="35"/>
        <end position="70"/>
    </location>
</feature>
<dbReference type="GO" id="GO:0003677">
    <property type="term" value="F:DNA binding"/>
    <property type="evidence" value="ECO:0007669"/>
    <property type="project" value="UniProtKB-KW"/>
</dbReference>
<evidence type="ECO:0000256" key="7">
    <source>
        <dbReference type="SAM" id="Coils"/>
    </source>
</evidence>
<feature type="region of interest" description="Disordered" evidence="8">
    <location>
        <begin position="1510"/>
        <end position="1530"/>
    </location>
</feature>
<reference evidence="11" key="1">
    <citation type="submission" date="2024-07" db="EMBL/GenBank/DDBJ databases">
        <title>Two chromosome-level genome assemblies of Korean endemic species Abeliophyllum distichum and Forsythia ovata (Oleaceae).</title>
        <authorList>
            <person name="Jang H."/>
        </authorList>
    </citation>
    <scope>NUCLEOTIDE SEQUENCE [LARGE SCALE GENOMIC DNA]</scope>
</reference>
<feature type="region of interest" description="Disordered" evidence="8">
    <location>
        <begin position="1194"/>
        <end position="1224"/>
    </location>
</feature>
<keyword evidence="2" id="KW-0677">Repeat</keyword>
<dbReference type="SMART" id="SM00356">
    <property type="entry name" value="ZnF_C3H1"/>
    <property type="match status" value="5"/>
</dbReference>
<evidence type="ECO:0000256" key="1">
    <source>
        <dbReference type="ARBA" id="ARBA00022723"/>
    </source>
</evidence>
<feature type="compositionally biased region" description="Polar residues" evidence="8">
    <location>
        <begin position="1141"/>
        <end position="1153"/>
    </location>
</feature>
<dbReference type="PANTHER" id="PTHR46156">
    <property type="entry name" value="CCCH ZINGC FINGER"/>
    <property type="match status" value="1"/>
</dbReference>
<evidence type="ECO:0000259" key="9">
    <source>
        <dbReference type="PROSITE" id="PS50103"/>
    </source>
</evidence>
<feature type="compositionally biased region" description="Basic and acidic residues" evidence="8">
    <location>
        <begin position="394"/>
        <end position="413"/>
    </location>
</feature>
<keyword evidence="3 6" id="KW-0863">Zinc-finger</keyword>
<feature type="compositionally biased region" description="Basic and acidic residues" evidence="8">
    <location>
        <begin position="84"/>
        <end position="95"/>
    </location>
</feature>
<dbReference type="EMBL" id="JBFOLJ010000017">
    <property type="protein sequence ID" value="KAL2467780.1"/>
    <property type="molecule type" value="Genomic_DNA"/>
</dbReference>
<feature type="compositionally biased region" description="Polar residues" evidence="8">
    <location>
        <begin position="1208"/>
        <end position="1224"/>
    </location>
</feature>
<accession>A0ABD1PV33</accession>
<dbReference type="Gene3D" id="4.10.1000.10">
    <property type="entry name" value="Zinc finger, CCCH-type"/>
    <property type="match status" value="2"/>
</dbReference>
<evidence type="ECO:0000256" key="5">
    <source>
        <dbReference type="ARBA" id="ARBA00023125"/>
    </source>
</evidence>
<evidence type="ECO:0000256" key="4">
    <source>
        <dbReference type="ARBA" id="ARBA00022833"/>
    </source>
</evidence>
<feature type="compositionally biased region" description="Polar residues" evidence="8">
    <location>
        <begin position="1430"/>
        <end position="1445"/>
    </location>
</feature>
<gene>
    <name evidence="10" type="ORF">Fot_51305</name>
</gene>
<keyword evidence="7" id="KW-0175">Coiled coil</keyword>
<evidence type="ECO:0000256" key="6">
    <source>
        <dbReference type="PROSITE-ProRule" id="PRU00723"/>
    </source>
</evidence>
<feature type="region of interest" description="Disordered" evidence="8">
    <location>
        <begin position="1465"/>
        <end position="1487"/>
    </location>
</feature>
<dbReference type="PROSITE" id="PS50103">
    <property type="entry name" value="ZF_C3H1"/>
    <property type="match status" value="3"/>
</dbReference>
<dbReference type="InterPro" id="IPR000571">
    <property type="entry name" value="Znf_CCCH"/>
</dbReference>
<feature type="region of interest" description="Disordered" evidence="8">
    <location>
        <begin position="360"/>
        <end position="463"/>
    </location>
</feature>
<feature type="compositionally biased region" description="Polar residues" evidence="8">
    <location>
        <begin position="444"/>
        <end position="457"/>
    </location>
</feature>
<keyword evidence="4 6" id="KW-0862">Zinc</keyword>
<feature type="zinc finger region" description="C3H1-type" evidence="6">
    <location>
        <begin position="1771"/>
        <end position="1800"/>
    </location>
</feature>
<comment type="caution">
    <text evidence="10">The sequence shown here is derived from an EMBL/GenBank/DDBJ whole genome shotgun (WGS) entry which is preliminary data.</text>
</comment>
<keyword evidence="5" id="KW-0238">DNA-binding</keyword>
<evidence type="ECO:0000256" key="2">
    <source>
        <dbReference type="ARBA" id="ARBA00022737"/>
    </source>
</evidence>
<dbReference type="GO" id="GO:0008270">
    <property type="term" value="F:zinc ion binding"/>
    <property type="evidence" value="ECO:0007669"/>
    <property type="project" value="UniProtKB-KW"/>
</dbReference>
<dbReference type="FunFam" id="4.10.1000.10:FF:000008">
    <property type="entry name" value="zinc finger CCCH domain-containing protein 3"/>
    <property type="match status" value="1"/>
</dbReference>